<protein>
    <recommendedName>
        <fullName evidence="1">SGNH hydrolase-type esterase domain-containing protein</fullName>
    </recommendedName>
</protein>
<name>A0A0T6LXP1_WENVI</name>
<reference evidence="2 3" key="1">
    <citation type="submission" date="2015-10" db="EMBL/GenBank/DDBJ databases">
        <title>Draft genome sequence of pyrrolomycin-producing Streptomyces vitaminophilus.</title>
        <authorList>
            <person name="Graham D.E."/>
            <person name="Mahan K.M."/>
            <person name="Klingeman D.M."/>
            <person name="Hettich R.L."/>
            <person name="Parry R.J."/>
        </authorList>
    </citation>
    <scope>NUCLEOTIDE SEQUENCE [LARGE SCALE GENOMIC DNA]</scope>
    <source>
        <strain evidence="2 3">ATCC 31673</strain>
    </source>
</reference>
<evidence type="ECO:0000313" key="3">
    <source>
        <dbReference type="Proteomes" id="UP000050867"/>
    </source>
</evidence>
<dbReference type="CDD" id="cd01832">
    <property type="entry name" value="SGNH_hydrolase_like_1"/>
    <property type="match status" value="1"/>
</dbReference>
<dbReference type="InterPro" id="IPR053140">
    <property type="entry name" value="GDSL_Rv0518-like"/>
</dbReference>
<feature type="domain" description="SGNH hydrolase-type esterase" evidence="1">
    <location>
        <begin position="16"/>
        <end position="191"/>
    </location>
</feature>
<dbReference type="Gene3D" id="3.40.50.1110">
    <property type="entry name" value="SGNH hydrolase"/>
    <property type="match status" value="1"/>
</dbReference>
<dbReference type="Proteomes" id="UP000050867">
    <property type="component" value="Unassembled WGS sequence"/>
</dbReference>
<dbReference type="Pfam" id="PF13472">
    <property type="entry name" value="Lipase_GDSL_2"/>
    <property type="match status" value="1"/>
</dbReference>
<evidence type="ECO:0000259" key="1">
    <source>
        <dbReference type="Pfam" id="PF13472"/>
    </source>
</evidence>
<keyword evidence="3" id="KW-1185">Reference proteome</keyword>
<dbReference type="eggNOG" id="COG2755">
    <property type="taxonomic scope" value="Bacteria"/>
</dbReference>
<dbReference type="AlphaFoldDB" id="A0A0T6LXP1"/>
<dbReference type="PANTHER" id="PTHR43784">
    <property type="entry name" value="GDSL-LIKE LIPASE/ACYLHYDROLASE, PUTATIVE (AFU_ORTHOLOGUE AFUA_2G00820)-RELATED"/>
    <property type="match status" value="1"/>
</dbReference>
<proteinExistence type="predicted"/>
<dbReference type="STRING" id="76728.AQ490_15300"/>
<dbReference type="InterPro" id="IPR013830">
    <property type="entry name" value="SGNH_hydro"/>
</dbReference>
<organism evidence="2 3">
    <name type="scientific">Wenjunlia vitaminophila</name>
    <name type="common">Streptomyces vitaminophilus</name>
    <dbReference type="NCBI Taxonomy" id="76728"/>
    <lineage>
        <taxon>Bacteria</taxon>
        <taxon>Bacillati</taxon>
        <taxon>Actinomycetota</taxon>
        <taxon>Actinomycetes</taxon>
        <taxon>Kitasatosporales</taxon>
        <taxon>Streptomycetaceae</taxon>
        <taxon>Wenjunlia</taxon>
    </lineage>
</organism>
<dbReference type="EMBL" id="LLZU01000005">
    <property type="protein sequence ID" value="KRV50736.1"/>
    <property type="molecule type" value="Genomic_DNA"/>
</dbReference>
<accession>A0A0T6LXP1</accession>
<comment type="caution">
    <text evidence="2">The sequence shown here is derived from an EMBL/GenBank/DDBJ whole genome shotgun (WGS) entry which is preliminary data.</text>
</comment>
<evidence type="ECO:0000313" key="2">
    <source>
        <dbReference type="EMBL" id="KRV50736.1"/>
    </source>
</evidence>
<dbReference type="PANTHER" id="PTHR43784:SF2">
    <property type="entry name" value="GDSL-LIKE LIPASE_ACYLHYDROLASE, PUTATIVE (AFU_ORTHOLOGUE AFUA_2G00820)-RELATED"/>
    <property type="match status" value="1"/>
</dbReference>
<sequence>MDHLLDGAPWRRLAIIGDSLAEGLGDPSPGYADASWADRLASALRRVRPDLAYLNLGRRHLRAAQVRDQQLHEALEFRPDLVSVVCGGNDMMMPDYDPVVVEAELDALVAPFREMGADVFLFTIQDITAVFPEQLGRGSLRQRIEALNERVRMVAQRRGALVVDMASHPTRADRESFSADMIHASRRGHAVLASATVSCLAGHLAARAVTPQDA</sequence>
<dbReference type="InterPro" id="IPR036514">
    <property type="entry name" value="SGNH_hydro_sf"/>
</dbReference>
<dbReference type="SUPFAM" id="SSF52266">
    <property type="entry name" value="SGNH hydrolase"/>
    <property type="match status" value="1"/>
</dbReference>
<gene>
    <name evidence="2" type="ORF">AQ490_15300</name>
</gene>